<evidence type="ECO:0000313" key="2">
    <source>
        <dbReference type="Proteomes" id="UP000193642"/>
    </source>
</evidence>
<name>A0A1Y2D0V1_9FUNG</name>
<protein>
    <submittedName>
        <fullName evidence="1">Uncharacterized protein</fullName>
    </submittedName>
</protein>
<proteinExistence type="predicted"/>
<evidence type="ECO:0000313" key="1">
    <source>
        <dbReference type="EMBL" id="ORY52908.1"/>
    </source>
</evidence>
<dbReference type="EMBL" id="MCGO01000002">
    <property type="protein sequence ID" value="ORY52908.1"/>
    <property type="molecule type" value="Genomic_DNA"/>
</dbReference>
<gene>
    <name evidence="1" type="ORF">BCR33DRAFT_711323</name>
</gene>
<keyword evidence="2" id="KW-1185">Reference proteome</keyword>
<comment type="caution">
    <text evidence="1">The sequence shown here is derived from an EMBL/GenBank/DDBJ whole genome shotgun (WGS) entry which is preliminary data.</text>
</comment>
<reference evidence="1 2" key="1">
    <citation type="submission" date="2016-07" db="EMBL/GenBank/DDBJ databases">
        <title>Pervasive Adenine N6-methylation of Active Genes in Fungi.</title>
        <authorList>
            <consortium name="DOE Joint Genome Institute"/>
            <person name="Mondo S.J."/>
            <person name="Dannebaum R.O."/>
            <person name="Kuo R.C."/>
            <person name="Labutti K."/>
            <person name="Haridas S."/>
            <person name="Kuo A."/>
            <person name="Salamov A."/>
            <person name="Ahrendt S.R."/>
            <person name="Lipzen A."/>
            <person name="Sullivan W."/>
            <person name="Andreopoulos W.B."/>
            <person name="Clum A."/>
            <person name="Lindquist E."/>
            <person name="Daum C."/>
            <person name="Ramamoorthy G.K."/>
            <person name="Gryganskyi A."/>
            <person name="Culley D."/>
            <person name="Magnuson J.K."/>
            <person name="James T.Y."/>
            <person name="O'Malley M.A."/>
            <person name="Stajich J.E."/>
            <person name="Spatafora J.W."/>
            <person name="Visel A."/>
            <person name="Grigoriev I.V."/>
        </authorList>
    </citation>
    <scope>NUCLEOTIDE SEQUENCE [LARGE SCALE GENOMIC DNA]</scope>
    <source>
        <strain evidence="1 2">JEL800</strain>
    </source>
</reference>
<dbReference type="AlphaFoldDB" id="A0A1Y2D0V1"/>
<dbReference type="Proteomes" id="UP000193642">
    <property type="component" value="Unassembled WGS sequence"/>
</dbReference>
<organism evidence="1 2">
    <name type="scientific">Rhizoclosmatium globosum</name>
    <dbReference type="NCBI Taxonomy" id="329046"/>
    <lineage>
        <taxon>Eukaryota</taxon>
        <taxon>Fungi</taxon>
        <taxon>Fungi incertae sedis</taxon>
        <taxon>Chytridiomycota</taxon>
        <taxon>Chytridiomycota incertae sedis</taxon>
        <taxon>Chytridiomycetes</taxon>
        <taxon>Chytridiales</taxon>
        <taxon>Chytriomycetaceae</taxon>
        <taxon>Rhizoclosmatium</taxon>
    </lineage>
</organism>
<accession>A0A1Y2D0V1</accession>
<sequence length="200" mass="21129">MLAQPPAPLPIPIPVPTNANTRLLQQLYSAFPDAAIVALGGFMGVDEPDRDSVLQHVVDGMPDADALQNSFHEGFFYLPCPLMAEEDVNPLDLVNFRELVRRNNLNVRPVVARPLALFMDFLQPAPAPVQPPGLGFGLGANAGGPAQPPGLGLGLGANIGGPAQPPPPAPARDLVYEVAPRQGIPVNAYEVRSSKAKLVE</sequence>